<organism evidence="1 2">
    <name type="scientific">Choristoneura fumiferana</name>
    <name type="common">Spruce budworm moth</name>
    <name type="synonym">Archips fumiferana</name>
    <dbReference type="NCBI Taxonomy" id="7141"/>
    <lineage>
        <taxon>Eukaryota</taxon>
        <taxon>Metazoa</taxon>
        <taxon>Ecdysozoa</taxon>
        <taxon>Arthropoda</taxon>
        <taxon>Hexapoda</taxon>
        <taxon>Insecta</taxon>
        <taxon>Pterygota</taxon>
        <taxon>Neoptera</taxon>
        <taxon>Endopterygota</taxon>
        <taxon>Lepidoptera</taxon>
        <taxon>Glossata</taxon>
        <taxon>Ditrysia</taxon>
        <taxon>Tortricoidea</taxon>
        <taxon>Tortricidae</taxon>
        <taxon>Tortricinae</taxon>
        <taxon>Choristoneura</taxon>
    </lineage>
</organism>
<protein>
    <submittedName>
        <fullName evidence="1">Uncharacterized protein</fullName>
    </submittedName>
</protein>
<evidence type="ECO:0000313" key="2">
    <source>
        <dbReference type="Proteomes" id="UP001064048"/>
    </source>
</evidence>
<proteinExistence type="predicted"/>
<accession>A0ACC0JXE2</accession>
<gene>
    <name evidence="1" type="ORF">MSG28_007387</name>
</gene>
<comment type="caution">
    <text evidence="1">The sequence shown here is derived from an EMBL/GenBank/DDBJ whole genome shotgun (WGS) entry which is preliminary data.</text>
</comment>
<evidence type="ECO:0000313" key="1">
    <source>
        <dbReference type="EMBL" id="KAI8428657.1"/>
    </source>
</evidence>
<reference evidence="1 2" key="1">
    <citation type="journal article" date="2022" name="Genome Biol. Evol.">
        <title>The Spruce Budworm Genome: Reconstructing the Evolutionary History of Antifreeze Proteins.</title>
        <authorList>
            <person name="Beliveau C."/>
            <person name="Gagne P."/>
            <person name="Picq S."/>
            <person name="Vernygora O."/>
            <person name="Keeling C.I."/>
            <person name="Pinkney K."/>
            <person name="Doucet D."/>
            <person name="Wen F."/>
            <person name="Johnston J.S."/>
            <person name="Maaroufi H."/>
            <person name="Boyle B."/>
            <person name="Laroche J."/>
            <person name="Dewar K."/>
            <person name="Juretic N."/>
            <person name="Blackburn G."/>
            <person name="Nisole A."/>
            <person name="Brunet B."/>
            <person name="Brandao M."/>
            <person name="Lumley L."/>
            <person name="Duan J."/>
            <person name="Quan G."/>
            <person name="Lucarotti C.J."/>
            <person name="Roe A.D."/>
            <person name="Sperling F.A.H."/>
            <person name="Levesque R.C."/>
            <person name="Cusson M."/>
        </authorList>
    </citation>
    <scope>NUCLEOTIDE SEQUENCE [LARGE SCALE GENOMIC DNA]</scope>
    <source>
        <strain evidence="1">Glfc:IPQL:Cfum</strain>
    </source>
</reference>
<name>A0ACC0JXE2_CHOFU</name>
<sequence length="1007" mass="113074">MASDQEEASLKSTTCELQPLINKRRFLKGRVTHISNLVNKAPIDELPFHNERLREILAKIEDVNMSIESLDPAEQEAGLQLETRCTELLLALQRRQATACAPDASTNTQSMHGTSKPSSGAGLLPKISLPTFGGNYNEWLNFKDLFSSLVHSNNDLNDVREAAALVSTIDHSAANYSKAWDALMERYDNKVLIAIHHIHSLLNLGKINRNYDLRNLMNDFQQHFNSLLALQVPELADMLLIHVLCSKLDFSSLRDFELSRKSKDFPSINDFIKHIQQRCQALEMISSESAKPTSSSHRSVSNVITNKESNGKQNKSGKLCGFCNGQHYINRCYKFLKLTVDDRIKFTDKFKLCSLCLSAGHSVSDCKQTFVCRSCQQKHHTLLHPKSVPVSPNNLIVSSSKNEAEPLADGVILSTPAIESSCLADSLVVPQPTLNLHNTAVEEKCEISLLPTALCYVIDDSGEIHFCRILLDSGSQKNYITEDFVAKLACKKTPVKFSVSGVGGNATPVNAKINLHISTRDFKHKFNSDFCVLKTITESLPTTNFPKNLMKWPGSVNLADPDFNVSRKVDAILGINDFRLCMQDGQLNLGPNIPGLLNTTFGWIFCGNLVLTRNQLIKMPDNSVCKFLQDDLTKFWTMEELPAQHIMSSADAACEQLYVQSVSRDSTGRYEVDLPVKEEMLPKLGNSFNMALRCLFSLEKKLQNNPELYKKYSDFIHEFVQLGHAHWVTDFPDESQPEFYMPHLPVIREDAITTSLRVVFNASARSNSGVSLNDVLYVGPVVQANLFEILLKFRLNKYAFICDMTKMYRQVNIKKFQSLQRILWRDPGGELKCLQLSTATYGTAPASYLATRTLLQLVEDEGKNFPLASKVVLENTYCDDILAGSDSIDKAVQTMSELQCLLGKGQFELHKWYSNNQIVLNNIPKEKRTKCTFKFDANEDAAVKTLGLKWDPSIPRLMVHPERCKLELHGFSDASTKALGCVVYTRCRLPNNQYTVHFICAKSRVAP</sequence>
<dbReference type="EMBL" id="CM046112">
    <property type="protein sequence ID" value="KAI8428657.1"/>
    <property type="molecule type" value="Genomic_DNA"/>
</dbReference>
<dbReference type="Proteomes" id="UP001064048">
    <property type="component" value="Chromosome 12"/>
</dbReference>
<keyword evidence="2" id="KW-1185">Reference proteome</keyword>